<evidence type="ECO:0000256" key="10">
    <source>
        <dbReference type="ARBA" id="ARBA00048970"/>
    </source>
</evidence>
<dbReference type="EC" id="2.1.1.166" evidence="6 11"/>
<evidence type="ECO:0000313" key="14">
    <source>
        <dbReference type="EMBL" id="MDC7682036.1"/>
    </source>
</evidence>
<dbReference type="InterPro" id="IPR002877">
    <property type="entry name" value="RNA_MeTrfase_FtsJ_dom"/>
</dbReference>
<accession>A0ABT5HPQ2</accession>
<dbReference type="PANTHER" id="PTHR10920">
    <property type="entry name" value="RIBOSOMAL RNA METHYLTRANSFERASE"/>
    <property type="match status" value="1"/>
</dbReference>
<keyword evidence="3 11" id="KW-0808">Transferase</keyword>
<name>A0ABT5HPQ2_9CAUL</name>
<organism evidence="14 15">
    <name type="scientific">Asticcacaulis aquaticus</name>
    <dbReference type="NCBI Taxonomy" id="2984212"/>
    <lineage>
        <taxon>Bacteria</taxon>
        <taxon>Pseudomonadati</taxon>
        <taxon>Pseudomonadota</taxon>
        <taxon>Alphaproteobacteria</taxon>
        <taxon>Caulobacterales</taxon>
        <taxon>Caulobacteraceae</taxon>
        <taxon>Asticcacaulis</taxon>
    </lineage>
</organism>
<evidence type="ECO:0000313" key="15">
    <source>
        <dbReference type="Proteomes" id="UP001214854"/>
    </source>
</evidence>
<keyword evidence="11" id="KW-0963">Cytoplasm</keyword>
<dbReference type="InterPro" id="IPR015507">
    <property type="entry name" value="rRNA-MeTfrase_E"/>
</dbReference>
<dbReference type="PANTHER" id="PTHR10920:SF18">
    <property type="entry name" value="RRNA METHYLTRANSFERASE 2, MITOCHONDRIAL"/>
    <property type="match status" value="1"/>
</dbReference>
<sequence>MSNEPEEPRRKMVKPPTGGNLSGRAKGHTAVKTAKQRTQSSAKWLERQLNDPFVQRAKAEGWRSRAAFKLEEIDDRFHILKRGVRVIDLGCAPGGWVQMAKSRGAAHVVGVDLLPVDPIPGAEMIEADFTDPAIGPRLMEMMGGKPDVVLSDLAHNTVGHRQTDHLKIMGLLELAGDFACDNLKPGGTFIAKAFQGGETEHLLLKLKLAFNDVKHFKPKSSRADSSEIYIVAQGFKG</sequence>
<feature type="compositionally biased region" description="Basic and acidic residues" evidence="12">
    <location>
        <begin position="1"/>
        <end position="10"/>
    </location>
</feature>
<evidence type="ECO:0000256" key="5">
    <source>
        <dbReference type="ARBA" id="ARBA00037569"/>
    </source>
</evidence>
<evidence type="ECO:0000256" key="3">
    <source>
        <dbReference type="ARBA" id="ARBA00022679"/>
    </source>
</evidence>
<dbReference type="PIRSF" id="PIRSF005461">
    <property type="entry name" value="23S_rRNA_mtase"/>
    <property type="match status" value="1"/>
</dbReference>
<evidence type="ECO:0000259" key="13">
    <source>
        <dbReference type="Pfam" id="PF01728"/>
    </source>
</evidence>
<keyword evidence="4 11" id="KW-0949">S-adenosyl-L-methionine</keyword>
<keyword evidence="15" id="KW-1185">Reference proteome</keyword>
<evidence type="ECO:0000256" key="7">
    <source>
        <dbReference type="ARBA" id="ARBA00041129"/>
    </source>
</evidence>
<feature type="binding site" evidence="11">
    <location>
        <position position="96"/>
    </location>
    <ligand>
        <name>S-adenosyl-L-methionine</name>
        <dbReference type="ChEBI" id="CHEBI:59789"/>
    </ligand>
</feature>
<dbReference type="GO" id="GO:0032259">
    <property type="term" value="P:methylation"/>
    <property type="evidence" value="ECO:0007669"/>
    <property type="project" value="UniProtKB-KW"/>
</dbReference>
<feature type="domain" description="Ribosomal RNA methyltransferase FtsJ" evidence="13">
    <location>
        <begin position="62"/>
        <end position="235"/>
    </location>
</feature>
<feature type="binding site" evidence="11">
    <location>
        <position position="112"/>
    </location>
    <ligand>
        <name>S-adenosyl-L-methionine</name>
        <dbReference type="ChEBI" id="CHEBI:59789"/>
    </ligand>
</feature>
<dbReference type="SUPFAM" id="SSF53335">
    <property type="entry name" value="S-adenosyl-L-methionine-dependent methyltransferases"/>
    <property type="match status" value="1"/>
</dbReference>
<comment type="similarity">
    <text evidence="11">Belongs to the class I-like SAM-binding methyltransferase superfamily. RNA methyltransferase RlmE family.</text>
</comment>
<comment type="subcellular location">
    <subcellularLocation>
        <location evidence="11">Cytoplasm</location>
    </subcellularLocation>
</comment>
<dbReference type="CDD" id="cd02440">
    <property type="entry name" value="AdoMet_MTases"/>
    <property type="match status" value="1"/>
</dbReference>
<dbReference type="HAMAP" id="MF_01547">
    <property type="entry name" value="RNA_methyltr_E"/>
    <property type="match status" value="1"/>
</dbReference>
<keyword evidence="2 11" id="KW-0489">Methyltransferase</keyword>
<feature type="binding site" evidence="11">
    <location>
        <position position="94"/>
    </location>
    <ligand>
        <name>S-adenosyl-L-methionine</name>
        <dbReference type="ChEBI" id="CHEBI:59789"/>
    </ligand>
</feature>
<feature type="binding site" evidence="11">
    <location>
        <position position="128"/>
    </location>
    <ligand>
        <name>S-adenosyl-L-methionine</name>
        <dbReference type="ChEBI" id="CHEBI:59789"/>
    </ligand>
</feature>
<reference evidence="14 15" key="1">
    <citation type="submission" date="2023-01" db="EMBL/GenBank/DDBJ databases">
        <title>Novel species of the genus Asticcacaulis isolated from rivers.</title>
        <authorList>
            <person name="Lu H."/>
        </authorList>
    </citation>
    <scope>NUCLEOTIDE SEQUENCE [LARGE SCALE GENOMIC DNA]</scope>
    <source>
        <strain evidence="14 15">BYS171W</strain>
    </source>
</reference>
<dbReference type="GO" id="GO:0008168">
    <property type="term" value="F:methyltransferase activity"/>
    <property type="evidence" value="ECO:0007669"/>
    <property type="project" value="UniProtKB-KW"/>
</dbReference>
<dbReference type="RefSeq" id="WP_272746545.1">
    <property type="nucleotide sequence ID" value="NZ_JAQQKX010000001.1"/>
</dbReference>
<evidence type="ECO:0000256" key="9">
    <source>
        <dbReference type="ARBA" id="ARBA00042745"/>
    </source>
</evidence>
<feature type="region of interest" description="Disordered" evidence="12">
    <location>
        <begin position="1"/>
        <end position="41"/>
    </location>
</feature>
<keyword evidence="1 11" id="KW-0698">rRNA processing</keyword>
<comment type="function">
    <text evidence="5 11">Specifically methylates the uridine in position 2552 of 23S rRNA at the 2'-O position of the ribose in the fully assembled 50S ribosomal subunit.</text>
</comment>
<comment type="catalytic activity">
    <reaction evidence="10 11">
        <text>uridine(2552) in 23S rRNA + S-adenosyl-L-methionine = 2'-O-methyluridine(2552) in 23S rRNA + S-adenosyl-L-homocysteine + H(+)</text>
        <dbReference type="Rhea" id="RHEA:42720"/>
        <dbReference type="Rhea" id="RHEA-COMP:10202"/>
        <dbReference type="Rhea" id="RHEA-COMP:10203"/>
        <dbReference type="ChEBI" id="CHEBI:15378"/>
        <dbReference type="ChEBI" id="CHEBI:57856"/>
        <dbReference type="ChEBI" id="CHEBI:59789"/>
        <dbReference type="ChEBI" id="CHEBI:65315"/>
        <dbReference type="ChEBI" id="CHEBI:74478"/>
        <dbReference type="EC" id="2.1.1.166"/>
    </reaction>
</comment>
<gene>
    <name evidence="11" type="primary">rlmE</name>
    <name evidence="11" type="synonym">ftsJ</name>
    <name evidence="11" type="synonym">rrmJ</name>
    <name evidence="14" type="ORF">PQU92_02040</name>
</gene>
<dbReference type="InterPro" id="IPR050082">
    <property type="entry name" value="RNA_methyltr_RlmE"/>
</dbReference>
<dbReference type="Pfam" id="PF01728">
    <property type="entry name" value="FtsJ"/>
    <property type="match status" value="1"/>
</dbReference>
<evidence type="ECO:0000256" key="12">
    <source>
        <dbReference type="SAM" id="MobiDB-lite"/>
    </source>
</evidence>
<feature type="active site" description="Proton acceptor" evidence="11">
    <location>
        <position position="192"/>
    </location>
</feature>
<dbReference type="Proteomes" id="UP001214854">
    <property type="component" value="Unassembled WGS sequence"/>
</dbReference>
<evidence type="ECO:0000256" key="11">
    <source>
        <dbReference type="HAMAP-Rule" id="MF_01547"/>
    </source>
</evidence>
<dbReference type="EMBL" id="JAQQKX010000001">
    <property type="protein sequence ID" value="MDC7682036.1"/>
    <property type="molecule type" value="Genomic_DNA"/>
</dbReference>
<comment type="caution">
    <text evidence="14">The sequence shown here is derived from an EMBL/GenBank/DDBJ whole genome shotgun (WGS) entry which is preliminary data.</text>
</comment>
<evidence type="ECO:0000256" key="6">
    <source>
        <dbReference type="ARBA" id="ARBA00038861"/>
    </source>
</evidence>
<proteinExistence type="inferred from homology"/>
<dbReference type="Gene3D" id="3.40.50.150">
    <property type="entry name" value="Vaccinia Virus protein VP39"/>
    <property type="match status" value="1"/>
</dbReference>
<feature type="binding site" evidence="11">
    <location>
        <position position="152"/>
    </location>
    <ligand>
        <name>S-adenosyl-L-methionine</name>
        <dbReference type="ChEBI" id="CHEBI:59789"/>
    </ligand>
</feature>
<dbReference type="InterPro" id="IPR029063">
    <property type="entry name" value="SAM-dependent_MTases_sf"/>
</dbReference>
<evidence type="ECO:0000256" key="4">
    <source>
        <dbReference type="ARBA" id="ARBA00022691"/>
    </source>
</evidence>
<evidence type="ECO:0000256" key="8">
    <source>
        <dbReference type="ARBA" id="ARBA00041995"/>
    </source>
</evidence>
<protein>
    <recommendedName>
        <fullName evidence="7 11">Ribosomal RNA large subunit methyltransferase E</fullName>
        <ecNumber evidence="6 11">2.1.1.166</ecNumber>
    </recommendedName>
    <alternativeName>
        <fullName evidence="9 11">23S rRNA Um2552 methyltransferase</fullName>
    </alternativeName>
    <alternativeName>
        <fullName evidence="8 11">rRNA (uridine-2'-O-)-methyltransferase</fullName>
    </alternativeName>
</protein>
<evidence type="ECO:0000256" key="2">
    <source>
        <dbReference type="ARBA" id="ARBA00022603"/>
    </source>
</evidence>
<evidence type="ECO:0000256" key="1">
    <source>
        <dbReference type="ARBA" id="ARBA00022552"/>
    </source>
</evidence>